<proteinExistence type="predicted"/>
<dbReference type="SUPFAM" id="SSF52172">
    <property type="entry name" value="CheY-like"/>
    <property type="match status" value="1"/>
</dbReference>
<evidence type="ECO:0000259" key="2">
    <source>
        <dbReference type="PROSITE" id="PS50110"/>
    </source>
</evidence>
<dbReference type="Gene3D" id="3.40.50.2300">
    <property type="match status" value="1"/>
</dbReference>
<dbReference type="PANTHER" id="PTHR43228:SF1">
    <property type="entry name" value="TWO-COMPONENT RESPONSE REGULATOR ARR22"/>
    <property type="match status" value="1"/>
</dbReference>
<dbReference type="InterPro" id="IPR001789">
    <property type="entry name" value="Sig_transdc_resp-reg_receiver"/>
</dbReference>
<dbReference type="Pfam" id="PF00072">
    <property type="entry name" value="Response_reg"/>
    <property type="match status" value="1"/>
</dbReference>
<organism evidence="3 4">
    <name type="scientific">Natronolimnohabitans innermongolicus JCM 12255</name>
    <dbReference type="NCBI Taxonomy" id="1227499"/>
    <lineage>
        <taxon>Archaea</taxon>
        <taxon>Methanobacteriati</taxon>
        <taxon>Methanobacteriota</taxon>
        <taxon>Stenosarchaea group</taxon>
        <taxon>Halobacteria</taxon>
        <taxon>Halobacteriales</taxon>
        <taxon>Natrialbaceae</taxon>
        <taxon>Natronolimnohabitans</taxon>
    </lineage>
</organism>
<dbReference type="PANTHER" id="PTHR43228">
    <property type="entry name" value="TWO-COMPONENT RESPONSE REGULATOR"/>
    <property type="match status" value="1"/>
</dbReference>
<dbReference type="InterPro" id="IPR052048">
    <property type="entry name" value="ST_Response_Regulator"/>
</dbReference>
<accession>L9WI61</accession>
<evidence type="ECO:0000313" key="3">
    <source>
        <dbReference type="EMBL" id="ELY49200.1"/>
    </source>
</evidence>
<name>L9WI61_9EURY</name>
<feature type="domain" description="Response regulatory" evidence="2">
    <location>
        <begin position="3"/>
        <end position="119"/>
    </location>
</feature>
<protein>
    <submittedName>
        <fullName evidence="3">Response regulator receiver protein</fullName>
    </submittedName>
</protein>
<dbReference type="RefSeq" id="WP_007261434.1">
    <property type="nucleotide sequence ID" value="NZ_AOHZ01000098.1"/>
</dbReference>
<keyword evidence="4" id="KW-1185">Reference proteome</keyword>
<dbReference type="InterPro" id="IPR011006">
    <property type="entry name" value="CheY-like_superfamily"/>
</dbReference>
<dbReference type="OrthoDB" id="2830at2157"/>
<dbReference type="GO" id="GO:0000160">
    <property type="term" value="P:phosphorelay signal transduction system"/>
    <property type="evidence" value="ECO:0007669"/>
    <property type="project" value="InterPro"/>
</dbReference>
<comment type="caution">
    <text evidence="3">The sequence shown here is derived from an EMBL/GenBank/DDBJ whole genome shotgun (WGS) entry which is preliminary data.</text>
</comment>
<dbReference type="Proteomes" id="UP000011602">
    <property type="component" value="Unassembled WGS sequence"/>
</dbReference>
<dbReference type="PATRIC" id="fig|1227499.3.peg.4299"/>
<dbReference type="SMART" id="SM00448">
    <property type="entry name" value="REC"/>
    <property type="match status" value="1"/>
</dbReference>
<gene>
    <name evidence="3" type="ORF">C493_20927</name>
</gene>
<dbReference type="STRING" id="1227499.C493_20927"/>
<dbReference type="eggNOG" id="arCOG02391">
    <property type="taxonomic scope" value="Archaea"/>
</dbReference>
<dbReference type="EMBL" id="AOHZ01000098">
    <property type="protein sequence ID" value="ELY49200.1"/>
    <property type="molecule type" value="Genomic_DNA"/>
</dbReference>
<feature type="modified residue" description="4-aspartylphosphate" evidence="1">
    <location>
        <position position="54"/>
    </location>
</feature>
<keyword evidence="1" id="KW-0597">Phosphoprotein</keyword>
<reference evidence="3 4" key="1">
    <citation type="journal article" date="2014" name="PLoS Genet.">
        <title>Phylogenetically driven sequencing of extremely halophilic archaea reveals strategies for static and dynamic osmo-response.</title>
        <authorList>
            <person name="Becker E.A."/>
            <person name="Seitzer P.M."/>
            <person name="Tritt A."/>
            <person name="Larsen D."/>
            <person name="Krusor M."/>
            <person name="Yao A.I."/>
            <person name="Wu D."/>
            <person name="Madern D."/>
            <person name="Eisen J.A."/>
            <person name="Darling A.E."/>
            <person name="Facciotti M.T."/>
        </authorList>
    </citation>
    <scope>NUCLEOTIDE SEQUENCE [LARGE SCALE GENOMIC DNA]</scope>
    <source>
        <strain evidence="3 4">JCM 12255</strain>
    </source>
</reference>
<dbReference type="PROSITE" id="PS50110">
    <property type="entry name" value="RESPONSE_REGULATORY"/>
    <property type="match status" value="1"/>
</dbReference>
<evidence type="ECO:0000256" key="1">
    <source>
        <dbReference type="PROSITE-ProRule" id="PRU00169"/>
    </source>
</evidence>
<dbReference type="AlphaFoldDB" id="L9WI61"/>
<evidence type="ECO:0000313" key="4">
    <source>
        <dbReference type="Proteomes" id="UP000011602"/>
    </source>
</evidence>
<sequence length="120" mass="13109">MAHLLLVDDSEVMRELLRDALEDHHTVVGEAGDGADAIEIVSDQSDSIDVVMMDIVMPEVDGIEATRQIKEIDPTIKIVFCTSVTQQDRMKKAIEAGADGYIAKPFEGETVNVAIEDVHS</sequence>